<proteinExistence type="predicted"/>
<dbReference type="EMBL" id="JAWDJW010004022">
    <property type="protein sequence ID" value="KAK3076395.1"/>
    <property type="molecule type" value="Genomic_DNA"/>
</dbReference>
<gene>
    <name evidence="1" type="ORF">LTS18_013149</name>
</gene>
<accession>A0ACC3DIM0</accession>
<protein>
    <submittedName>
        <fullName evidence="1">Uncharacterized protein</fullName>
    </submittedName>
</protein>
<evidence type="ECO:0000313" key="1">
    <source>
        <dbReference type="EMBL" id="KAK3076395.1"/>
    </source>
</evidence>
<evidence type="ECO:0000313" key="2">
    <source>
        <dbReference type="Proteomes" id="UP001186974"/>
    </source>
</evidence>
<dbReference type="Proteomes" id="UP001186974">
    <property type="component" value="Unassembled WGS sequence"/>
</dbReference>
<organism evidence="1 2">
    <name type="scientific">Coniosporium uncinatum</name>
    <dbReference type="NCBI Taxonomy" id="93489"/>
    <lineage>
        <taxon>Eukaryota</taxon>
        <taxon>Fungi</taxon>
        <taxon>Dikarya</taxon>
        <taxon>Ascomycota</taxon>
        <taxon>Pezizomycotina</taxon>
        <taxon>Dothideomycetes</taxon>
        <taxon>Dothideomycetes incertae sedis</taxon>
        <taxon>Coniosporium</taxon>
    </lineage>
</organism>
<comment type="caution">
    <text evidence="1">The sequence shown here is derived from an EMBL/GenBank/DDBJ whole genome shotgun (WGS) entry which is preliminary data.</text>
</comment>
<sequence length="296" mass="32281">MATSKSRLTQLVSHFLPSSSTPTPPEAPTGSSFTHRHNFHTLSPTSFLPRAAAIEPDAPAVYHVTANNKILRRTYQEVADRARGFAYYLRKHGFQRVGLLCPNTPAFLESIFGIAAAGAVSVGANYRLKRDDIKYIFNHAEVDVIIVDAEFEELLGSFREAYPHIPLLVDADNDAVEGELAGLFDAAVIEGLEYDRESGATGWAGLQAQAPDEEAVMALAYTSGTTARPKGVEYTHRGAYLAAVGNVIESGLNLECNVNEGEEGRRCRYLWTLPMFHAVGTYFGTRLDAGLDLSID</sequence>
<name>A0ACC3DIM0_9PEZI</name>
<keyword evidence="2" id="KW-1185">Reference proteome</keyword>
<reference evidence="1" key="1">
    <citation type="submission" date="2024-09" db="EMBL/GenBank/DDBJ databases">
        <title>Black Yeasts Isolated from many extreme environments.</title>
        <authorList>
            <person name="Coleine C."/>
            <person name="Stajich J.E."/>
            <person name="Selbmann L."/>
        </authorList>
    </citation>
    <scope>NUCLEOTIDE SEQUENCE</scope>
    <source>
        <strain evidence="1">CCFEE 5737</strain>
    </source>
</reference>